<dbReference type="EMBL" id="VSRR010072313">
    <property type="protein sequence ID" value="MPC86721.1"/>
    <property type="molecule type" value="Genomic_DNA"/>
</dbReference>
<keyword evidence="2" id="KW-1185">Reference proteome</keyword>
<evidence type="ECO:0000313" key="2">
    <source>
        <dbReference type="Proteomes" id="UP000324222"/>
    </source>
</evidence>
<sequence>MRREDRDGGRVRSGHEHTLKVTEDLYFSWLHNRDASGITGQLKRKFRHRVTSLSSLSPRCHIANTSTARG</sequence>
<organism evidence="1 2">
    <name type="scientific">Portunus trituberculatus</name>
    <name type="common">Swimming crab</name>
    <name type="synonym">Neptunus trituberculatus</name>
    <dbReference type="NCBI Taxonomy" id="210409"/>
    <lineage>
        <taxon>Eukaryota</taxon>
        <taxon>Metazoa</taxon>
        <taxon>Ecdysozoa</taxon>
        <taxon>Arthropoda</taxon>
        <taxon>Crustacea</taxon>
        <taxon>Multicrustacea</taxon>
        <taxon>Malacostraca</taxon>
        <taxon>Eumalacostraca</taxon>
        <taxon>Eucarida</taxon>
        <taxon>Decapoda</taxon>
        <taxon>Pleocyemata</taxon>
        <taxon>Brachyura</taxon>
        <taxon>Eubrachyura</taxon>
        <taxon>Portunoidea</taxon>
        <taxon>Portunidae</taxon>
        <taxon>Portuninae</taxon>
        <taxon>Portunus</taxon>
    </lineage>
</organism>
<dbReference type="AlphaFoldDB" id="A0A5B7IMK2"/>
<accession>A0A5B7IMK2</accession>
<gene>
    <name evidence="1" type="ORF">E2C01_081557</name>
</gene>
<protein>
    <submittedName>
        <fullName evidence="1">Uncharacterized protein</fullName>
    </submittedName>
</protein>
<evidence type="ECO:0000313" key="1">
    <source>
        <dbReference type="EMBL" id="MPC86721.1"/>
    </source>
</evidence>
<proteinExistence type="predicted"/>
<comment type="caution">
    <text evidence="1">The sequence shown here is derived from an EMBL/GenBank/DDBJ whole genome shotgun (WGS) entry which is preliminary data.</text>
</comment>
<reference evidence="1 2" key="1">
    <citation type="submission" date="2019-05" db="EMBL/GenBank/DDBJ databases">
        <title>Another draft genome of Portunus trituberculatus and its Hox gene families provides insights of decapod evolution.</title>
        <authorList>
            <person name="Jeong J.-H."/>
            <person name="Song I."/>
            <person name="Kim S."/>
            <person name="Choi T."/>
            <person name="Kim D."/>
            <person name="Ryu S."/>
            <person name="Kim W."/>
        </authorList>
    </citation>
    <scope>NUCLEOTIDE SEQUENCE [LARGE SCALE GENOMIC DNA]</scope>
    <source>
        <tissue evidence="1">Muscle</tissue>
    </source>
</reference>
<name>A0A5B7IMK2_PORTR</name>
<dbReference type="Proteomes" id="UP000324222">
    <property type="component" value="Unassembled WGS sequence"/>
</dbReference>